<sequence length="838" mass="95332">MDKSEEVIGCLRGFKSDILKRKVASDEVYEHLQQLFVKEEKPLLTSNTKSKVSEAVEDVYDVIYDDKEVFYNARNALSLAIVILNPEIQELRLKTNHVWMLVQLCLLTTQSEDLIEGSSPPLPLDNRIVTYLLHSSTVNQEYGWVACLFFSSLVRASRCEFNPWYIDASFYDDFSRLIEHNDNFTVVNLLVGFLNSIMERNLHDQSINNFANYIAELLPSQFPVTFMGDYEIVRYYNSCGNNFKNLYQAESISCLIRQLNKSFDKGDIILLQLIQKTMIIWISNSGVLDPFFFNLDNLKSHHELACGRIKLVFKHKDEFWQKYSVLSAKLMHGDIVLELKLKNPSMKNVFVSTLTDLHAKPMKAYVAYYSNECNRNTLKNNDSQKTKHSLGKSNSAHADEDNNSQQVRAPPKRRKMNAPSHRLRVIESSQVLEPTTEDSSPRKNNLSVLSSGSGTRVSQQDIEIHSRKPNIRSSQNICVQNQDNELHNDSTESVAANTRSKKKESMRDITLLSPRNMAEQLQKASKKYGRKQNRPHKKDLWEFSSSTPSSPHDSIGVDSALKSPNATLVSKSFVPDSQASPTPLRNGPISKSNRRIKEADNIVGSSRKDIVPLEIPVTPQHQKLKVRHFSDETPVQKNAIDDKQVSNHNSNCYIYTGRGSHHQENSQRKLFVGGKMDLPASNDELYDAGHIAKSDRPISNKSTYRTVSAVSATSGVSDTIIRGSAAEDRSVESDMTDMSAANETTAKTSFLRYQSPRKHAGRQDDPYDQIYEGLNNMTTNIIERIKAFEADIVSRQRQLYEELEKNFNDVAKNHLANLDRFNDYIRKRNNELFSFNGS</sequence>
<dbReference type="EMBL" id="FO082046">
    <property type="protein sequence ID" value="CCE86378.1"/>
    <property type="molecule type" value="Genomic_DNA"/>
</dbReference>
<keyword evidence="3" id="KW-1185">Reference proteome</keyword>
<dbReference type="AlphaFoldDB" id="G8Y0M5"/>
<feature type="compositionally biased region" description="Basic residues" evidence="1">
    <location>
        <begin position="524"/>
        <end position="537"/>
    </location>
</feature>
<feature type="compositionally biased region" description="Polar residues" evidence="1">
    <location>
        <begin position="471"/>
        <end position="483"/>
    </location>
</feature>
<gene>
    <name evidence="2" type="primary">Piso0_004863</name>
    <name evidence="2" type="ORF">GNLVRS01_PISO0N02785g</name>
</gene>
<feature type="compositionally biased region" description="Low complexity" evidence="1">
    <location>
        <begin position="544"/>
        <end position="554"/>
    </location>
</feature>
<feature type="region of interest" description="Disordered" evidence="1">
    <location>
        <begin position="378"/>
        <end position="560"/>
    </location>
</feature>
<dbReference type="eggNOG" id="ENOG502RQGT">
    <property type="taxonomic scope" value="Eukaryota"/>
</dbReference>
<evidence type="ECO:0000313" key="2">
    <source>
        <dbReference type="EMBL" id="CCE86378.1"/>
    </source>
</evidence>
<dbReference type="Proteomes" id="UP000005222">
    <property type="component" value="Chromosome N"/>
</dbReference>
<feature type="region of interest" description="Disordered" evidence="1">
    <location>
        <begin position="572"/>
        <end position="603"/>
    </location>
</feature>
<feature type="compositionally biased region" description="Polar residues" evidence="1">
    <location>
        <begin position="572"/>
        <end position="583"/>
    </location>
</feature>
<dbReference type="HOGENOM" id="CLU_372551_0_0_1"/>
<proteinExistence type="predicted"/>
<dbReference type="OrthoDB" id="4024918at2759"/>
<accession>G8Y0M5</accession>
<dbReference type="InParanoid" id="G8Y0M5"/>
<feature type="compositionally biased region" description="Polar residues" evidence="1">
    <location>
        <begin position="442"/>
        <end position="461"/>
    </location>
</feature>
<evidence type="ECO:0000256" key="1">
    <source>
        <dbReference type="SAM" id="MobiDB-lite"/>
    </source>
</evidence>
<protein>
    <submittedName>
        <fullName evidence="2">Piso0_004863 protein</fullName>
    </submittedName>
</protein>
<organism evidence="2 3">
    <name type="scientific">Pichia sorbitophila (strain ATCC MYA-4447 / BCRC 22081 / CBS 7064 / NBRC 10061 / NRRL Y-12695)</name>
    <name type="common">Hybrid yeast</name>
    <dbReference type="NCBI Taxonomy" id="559304"/>
    <lineage>
        <taxon>Eukaryota</taxon>
        <taxon>Fungi</taxon>
        <taxon>Dikarya</taxon>
        <taxon>Ascomycota</taxon>
        <taxon>Saccharomycotina</taxon>
        <taxon>Pichiomycetes</taxon>
        <taxon>Debaryomycetaceae</taxon>
        <taxon>Millerozyma</taxon>
    </lineage>
</organism>
<evidence type="ECO:0000313" key="3">
    <source>
        <dbReference type="Proteomes" id="UP000005222"/>
    </source>
</evidence>
<reference evidence="2 3" key="1">
    <citation type="journal article" date="2012" name="G3 (Bethesda)">
        <title>Pichia sorbitophila, an interspecies yeast hybrid reveals early steps of genome resolution following polyploidization.</title>
        <authorList>
            <person name="Leh Louis V."/>
            <person name="Despons L."/>
            <person name="Friedrich A."/>
            <person name="Martin T."/>
            <person name="Durrens P."/>
            <person name="Casaregola S."/>
            <person name="Neuveglise C."/>
            <person name="Fairhead C."/>
            <person name="Marck C."/>
            <person name="Cruz J.A."/>
            <person name="Straub M.L."/>
            <person name="Kugler V."/>
            <person name="Sacerdot C."/>
            <person name="Uzunov Z."/>
            <person name="Thierry A."/>
            <person name="Weiss S."/>
            <person name="Bleykasten C."/>
            <person name="De Montigny J."/>
            <person name="Jacques N."/>
            <person name="Jung P."/>
            <person name="Lemaire M."/>
            <person name="Mallet S."/>
            <person name="Morel G."/>
            <person name="Richard G.F."/>
            <person name="Sarkar A."/>
            <person name="Savel G."/>
            <person name="Schacherer J."/>
            <person name="Seret M.L."/>
            <person name="Talla E."/>
            <person name="Samson G."/>
            <person name="Jubin C."/>
            <person name="Poulain J."/>
            <person name="Vacherie B."/>
            <person name="Barbe V."/>
            <person name="Pelletier E."/>
            <person name="Sherman D.J."/>
            <person name="Westhof E."/>
            <person name="Weissenbach J."/>
            <person name="Baret P.V."/>
            <person name="Wincker P."/>
            <person name="Gaillardin C."/>
            <person name="Dujon B."/>
            <person name="Souciet J.L."/>
        </authorList>
    </citation>
    <scope>NUCLEOTIDE SEQUENCE [LARGE SCALE GENOMIC DNA]</scope>
    <source>
        <strain evidence="3">ATCC MYA-4447 / BCRC 22081 / CBS 7064 / NBRC 10061 / NRRL Y-12695</strain>
    </source>
</reference>
<name>G8Y0M5_PICSO</name>